<feature type="region of interest" description="Disordered" evidence="1">
    <location>
        <begin position="57"/>
        <end position="104"/>
    </location>
</feature>
<evidence type="ECO:0000313" key="3">
    <source>
        <dbReference type="EMBL" id="KAH7169989.1"/>
    </source>
</evidence>
<dbReference type="AlphaFoldDB" id="A0A9P9FPH8"/>
<feature type="region of interest" description="Disordered" evidence="1">
    <location>
        <begin position="220"/>
        <end position="252"/>
    </location>
</feature>
<evidence type="ECO:0000313" key="4">
    <source>
        <dbReference type="Proteomes" id="UP000738349"/>
    </source>
</evidence>
<feature type="compositionally biased region" description="Basic residues" evidence="1">
    <location>
        <begin position="392"/>
        <end position="406"/>
    </location>
</feature>
<feature type="domain" description="Clr5" evidence="2">
    <location>
        <begin position="103"/>
        <end position="153"/>
    </location>
</feature>
<reference evidence="3" key="1">
    <citation type="journal article" date="2021" name="Nat. Commun.">
        <title>Genetic determinants of endophytism in the Arabidopsis root mycobiome.</title>
        <authorList>
            <person name="Mesny F."/>
            <person name="Miyauchi S."/>
            <person name="Thiergart T."/>
            <person name="Pickel B."/>
            <person name="Atanasova L."/>
            <person name="Karlsson M."/>
            <person name="Huettel B."/>
            <person name="Barry K.W."/>
            <person name="Haridas S."/>
            <person name="Chen C."/>
            <person name="Bauer D."/>
            <person name="Andreopoulos W."/>
            <person name="Pangilinan J."/>
            <person name="LaButti K."/>
            <person name="Riley R."/>
            <person name="Lipzen A."/>
            <person name="Clum A."/>
            <person name="Drula E."/>
            <person name="Henrissat B."/>
            <person name="Kohler A."/>
            <person name="Grigoriev I.V."/>
            <person name="Martin F.M."/>
            <person name="Hacquard S."/>
        </authorList>
    </citation>
    <scope>NUCLEOTIDE SEQUENCE</scope>
    <source>
        <strain evidence="3">MPI-CAGE-AT-0147</strain>
    </source>
</reference>
<organism evidence="3 4">
    <name type="scientific">Dactylonectria macrodidyma</name>
    <dbReference type="NCBI Taxonomy" id="307937"/>
    <lineage>
        <taxon>Eukaryota</taxon>
        <taxon>Fungi</taxon>
        <taxon>Dikarya</taxon>
        <taxon>Ascomycota</taxon>
        <taxon>Pezizomycotina</taxon>
        <taxon>Sordariomycetes</taxon>
        <taxon>Hypocreomycetidae</taxon>
        <taxon>Hypocreales</taxon>
        <taxon>Nectriaceae</taxon>
        <taxon>Dactylonectria</taxon>
    </lineage>
</organism>
<accession>A0A9P9FPH8</accession>
<evidence type="ECO:0000259" key="2">
    <source>
        <dbReference type="Pfam" id="PF14420"/>
    </source>
</evidence>
<dbReference type="PANTHER" id="PTHR38788">
    <property type="entry name" value="CLR5 DOMAIN-CONTAINING PROTEIN"/>
    <property type="match status" value="1"/>
</dbReference>
<protein>
    <recommendedName>
        <fullName evidence="2">Clr5 domain-containing protein</fullName>
    </recommendedName>
</protein>
<evidence type="ECO:0000256" key="1">
    <source>
        <dbReference type="SAM" id="MobiDB-lite"/>
    </source>
</evidence>
<name>A0A9P9FPH8_9HYPO</name>
<dbReference type="InterPro" id="IPR011990">
    <property type="entry name" value="TPR-like_helical_dom_sf"/>
</dbReference>
<dbReference type="PANTHER" id="PTHR38788:SF3">
    <property type="entry name" value="CLR5 DOMAIN-CONTAINING PROTEIN"/>
    <property type="match status" value="1"/>
</dbReference>
<sequence length="654" mass="73252">MDINGFLDPGPAISWADQHHFLDQDTEMINLDTPQHLDFGSGAVHPTSILANATSQPRRFDHGHSTHAGPTADQPPSGDPQVSSALQADVAPGSRRSKYGNLDWERHKPQLQQIYLKDNNSLAETMKIMRTQHSFEASQKLYKSKFKDWGWNKNLPGHIAEFMVETAKKRKRDRGSDTVFSYGGRNYDESRAMNTLSRTKQRAENEAEVAATPAGVSYKTPKAFISSPDNGESTDSSETEEQVTSGKMRGTVVSPSHEVDLPLQWNGLTRAHLISTWTEGRTHLQQGRLHSAKELLEQAWEGLAYLNGATNEDVKKVAYELVDLHTQQGSTEAVNKILEQMMQAHIDTWGIEDKRTRQHVIHVVEILNSCNRQEDALGLLSRSKEITEVKSGRSRRNRNRRRRKGKDKAVDSLAASTQLLGVVGLDEAIEPNASPSQIEYRLDVASSHVAARDQAVEPLLLALISHCEKNPFGLHVQNLRARGELLSLYEKLGVVANYGEVFARTPESINVVFDSYPWDSQKSAALDVVEAYIQVAANMVKSNYTVAAKRLFQKAAQKSESLFGYDTERAIWVNITIGLVYQTHRSWAEAKPWFERAYAGALGANWDKEDGIIRALTNALERSHFSYLSDEGRPFKTIFGVMGFTIRPNRLHLE</sequence>
<proteinExistence type="predicted"/>
<gene>
    <name evidence="3" type="ORF">EDB81DRAFT_150522</name>
</gene>
<comment type="caution">
    <text evidence="3">The sequence shown here is derived from an EMBL/GenBank/DDBJ whole genome shotgun (WGS) entry which is preliminary data.</text>
</comment>
<dbReference type="Proteomes" id="UP000738349">
    <property type="component" value="Unassembled WGS sequence"/>
</dbReference>
<dbReference type="Pfam" id="PF14420">
    <property type="entry name" value="Clr5"/>
    <property type="match status" value="1"/>
</dbReference>
<keyword evidence="4" id="KW-1185">Reference proteome</keyword>
<dbReference type="EMBL" id="JAGMUV010000002">
    <property type="protein sequence ID" value="KAH7169989.1"/>
    <property type="molecule type" value="Genomic_DNA"/>
</dbReference>
<dbReference type="Gene3D" id="1.25.40.10">
    <property type="entry name" value="Tetratricopeptide repeat domain"/>
    <property type="match status" value="1"/>
</dbReference>
<dbReference type="InterPro" id="IPR025676">
    <property type="entry name" value="Clr5_dom"/>
</dbReference>
<dbReference type="OrthoDB" id="5308957at2759"/>
<feature type="region of interest" description="Disordered" evidence="1">
    <location>
        <begin position="388"/>
        <end position="408"/>
    </location>
</feature>